<dbReference type="InterPro" id="IPR013154">
    <property type="entry name" value="ADH-like_N"/>
</dbReference>
<dbReference type="GO" id="GO:0003730">
    <property type="term" value="F:mRNA 3'-UTR binding"/>
    <property type="evidence" value="ECO:0007669"/>
    <property type="project" value="TreeGrafter"/>
</dbReference>
<evidence type="ECO:0000313" key="3">
    <source>
        <dbReference type="EMBL" id="JAQ14537.1"/>
    </source>
</evidence>
<accession>A0A146M6Y1</accession>
<keyword evidence="1" id="KW-0521">NADP</keyword>
<dbReference type="GO" id="GO:0005829">
    <property type="term" value="C:cytosol"/>
    <property type="evidence" value="ECO:0007669"/>
    <property type="project" value="TreeGrafter"/>
</dbReference>
<organism evidence="3">
    <name type="scientific">Lygus hesperus</name>
    <name type="common">Western plant bug</name>
    <dbReference type="NCBI Taxonomy" id="30085"/>
    <lineage>
        <taxon>Eukaryota</taxon>
        <taxon>Metazoa</taxon>
        <taxon>Ecdysozoa</taxon>
        <taxon>Arthropoda</taxon>
        <taxon>Hexapoda</taxon>
        <taxon>Insecta</taxon>
        <taxon>Pterygota</taxon>
        <taxon>Neoptera</taxon>
        <taxon>Paraneoptera</taxon>
        <taxon>Hemiptera</taxon>
        <taxon>Heteroptera</taxon>
        <taxon>Panheteroptera</taxon>
        <taxon>Cimicomorpha</taxon>
        <taxon>Miridae</taxon>
        <taxon>Mirini</taxon>
        <taxon>Lygus</taxon>
    </lineage>
</organism>
<feature type="domain" description="Enoyl reductase (ER)" evidence="2">
    <location>
        <begin position="46"/>
        <end position="364"/>
    </location>
</feature>
<dbReference type="GO" id="GO:0003960">
    <property type="term" value="F:quinone reductase (NADPH) activity"/>
    <property type="evidence" value="ECO:0007669"/>
    <property type="project" value="TreeGrafter"/>
</dbReference>
<name>A0A146M6Y1_LYGHE</name>
<dbReference type="CDD" id="cd08253">
    <property type="entry name" value="zeta_crystallin"/>
    <property type="match status" value="1"/>
</dbReference>
<dbReference type="Pfam" id="PF08240">
    <property type="entry name" value="ADH_N"/>
    <property type="match status" value="1"/>
</dbReference>
<evidence type="ECO:0000259" key="2">
    <source>
        <dbReference type="SMART" id="SM00829"/>
    </source>
</evidence>
<reference evidence="3" key="1">
    <citation type="journal article" date="2016" name="Gigascience">
        <title>De novo construction of an expanded transcriptome assembly for the western tarnished plant bug, Lygus hesperus.</title>
        <authorList>
            <person name="Tassone E.E."/>
            <person name="Geib S.M."/>
            <person name="Hall B."/>
            <person name="Fabrick J.A."/>
            <person name="Brent C.S."/>
            <person name="Hull J.J."/>
        </authorList>
    </citation>
    <scope>NUCLEOTIDE SEQUENCE</scope>
</reference>
<evidence type="ECO:0000256" key="1">
    <source>
        <dbReference type="ARBA" id="ARBA00022857"/>
    </source>
</evidence>
<dbReference type="SUPFAM" id="SSF51735">
    <property type="entry name" value="NAD(P)-binding Rossmann-fold domains"/>
    <property type="match status" value="1"/>
</dbReference>
<dbReference type="PANTHER" id="PTHR44154:SF1">
    <property type="entry name" value="QUINONE OXIDOREDUCTASE"/>
    <property type="match status" value="1"/>
</dbReference>
<sequence>MFASNIFRTLCCVRPKLVSKAIFVLRFRRTLCSKGLMKAVIINKHGGPEELHLAEVQRPSPAKSEVLVEVQAASVNPVDLFIREGAFSRLPPLPIILGKEVAGIVAQVGGDVKNVKEGDRVTCCLPWDGGYSEYAVCDERFVIPLSSKLTFAQGSTLYVSYFVAYRALITKCKIKEGERLFIHGASGGVGISAIQIAKSMGLYVIGSARSAAGREAVLKAGADMAVDHSQDNYLMEANAETGNKGFNVILENCADSNLGNDLMLLSPQGRIAVVGTKRTTSTMKTPVALTAVNPRSLMYTEGCIHGVNLIGYSPDEFVECIQSITTGVEEGWLRPHIGVELQLGQASEAHRRMSDHPANGKIVLNVRPSSK</sequence>
<dbReference type="FunFam" id="3.40.50.720:FF:000244">
    <property type="entry name" value="quinone oxidoreductase"/>
    <property type="match status" value="1"/>
</dbReference>
<dbReference type="GO" id="GO:0070402">
    <property type="term" value="F:NADPH binding"/>
    <property type="evidence" value="ECO:0007669"/>
    <property type="project" value="TreeGrafter"/>
</dbReference>
<dbReference type="InterPro" id="IPR013149">
    <property type="entry name" value="ADH-like_C"/>
</dbReference>
<protein>
    <submittedName>
        <fullName evidence="3">Zeta-crystallin</fullName>
    </submittedName>
</protein>
<dbReference type="AlphaFoldDB" id="A0A146M6Y1"/>
<dbReference type="Gene3D" id="3.90.180.10">
    <property type="entry name" value="Medium-chain alcohol dehydrogenases, catalytic domain"/>
    <property type="match status" value="1"/>
</dbReference>
<dbReference type="InterPro" id="IPR051603">
    <property type="entry name" value="Zinc-ADH_QOR/CCCR"/>
</dbReference>
<dbReference type="EMBL" id="GDHC01004092">
    <property type="protein sequence ID" value="JAQ14537.1"/>
    <property type="molecule type" value="Transcribed_RNA"/>
</dbReference>
<gene>
    <name evidence="3" type="primary">CRYZ</name>
    <name evidence="3" type="ORF">g.61396</name>
</gene>
<dbReference type="Pfam" id="PF00107">
    <property type="entry name" value="ADH_zinc_N"/>
    <property type="match status" value="1"/>
</dbReference>
<dbReference type="SMART" id="SM00829">
    <property type="entry name" value="PKS_ER"/>
    <property type="match status" value="1"/>
</dbReference>
<dbReference type="Gene3D" id="3.40.50.720">
    <property type="entry name" value="NAD(P)-binding Rossmann-like Domain"/>
    <property type="match status" value="1"/>
</dbReference>
<dbReference type="PANTHER" id="PTHR44154">
    <property type="entry name" value="QUINONE OXIDOREDUCTASE"/>
    <property type="match status" value="1"/>
</dbReference>
<dbReference type="InterPro" id="IPR011032">
    <property type="entry name" value="GroES-like_sf"/>
</dbReference>
<dbReference type="SUPFAM" id="SSF50129">
    <property type="entry name" value="GroES-like"/>
    <property type="match status" value="1"/>
</dbReference>
<dbReference type="InterPro" id="IPR020843">
    <property type="entry name" value="ER"/>
</dbReference>
<dbReference type="InterPro" id="IPR036291">
    <property type="entry name" value="NAD(P)-bd_dom_sf"/>
</dbReference>
<proteinExistence type="predicted"/>